<keyword evidence="4" id="KW-0548">Nucleotidyltransferase</keyword>
<keyword evidence="7" id="KW-0238">DNA-binding</keyword>
<dbReference type="EMBL" id="JACXAI010000061">
    <property type="protein sequence ID" value="MBD1383526.1"/>
    <property type="molecule type" value="Genomic_DNA"/>
</dbReference>
<dbReference type="Pfam" id="PF00309">
    <property type="entry name" value="Sigma54_AID"/>
    <property type="match status" value="1"/>
</dbReference>
<dbReference type="PROSITE" id="PS50044">
    <property type="entry name" value="SIGMA54_3"/>
    <property type="match status" value="1"/>
</dbReference>
<dbReference type="Gene3D" id="1.10.10.60">
    <property type="entry name" value="Homeodomain-like"/>
    <property type="match status" value="1"/>
</dbReference>
<comment type="similarity">
    <text evidence="1">Belongs to the sigma-54 factor family.</text>
</comment>
<evidence type="ECO:0000256" key="6">
    <source>
        <dbReference type="ARBA" id="ARBA00023082"/>
    </source>
</evidence>
<feature type="domain" description="RNA polymerase sigma factor 54 DNA-binding" evidence="9">
    <location>
        <begin position="275"/>
        <end position="434"/>
    </location>
</feature>
<evidence type="ECO:0000259" key="9">
    <source>
        <dbReference type="Pfam" id="PF04552"/>
    </source>
</evidence>
<dbReference type="InterPro" id="IPR007634">
    <property type="entry name" value="RNA_pol_sigma_54_DNA-bd"/>
</dbReference>
<dbReference type="RefSeq" id="WP_191162778.1">
    <property type="nucleotide sequence ID" value="NZ_JACXAI010000061.1"/>
</dbReference>
<gene>
    <name evidence="11" type="primary">rpoN</name>
    <name evidence="11" type="ORF">IC621_25440</name>
</gene>
<evidence type="ECO:0000256" key="2">
    <source>
        <dbReference type="ARBA" id="ARBA00022478"/>
    </source>
</evidence>
<dbReference type="GO" id="GO:0000428">
    <property type="term" value="C:DNA-directed RNA polymerase complex"/>
    <property type="evidence" value="ECO:0007669"/>
    <property type="project" value="UniProtKB-KW"/>
</dbReference>
<dbReference type="PANTHER" id="PTHR32248:SF4">
    <property type="entry name" value="RNA POLYMERASE SIGMA-54 FACTOR"/>
    <property type="match status" value="1"/>
</dbReference>
<organism evidence="11 12">
    <name type="scientific">Metabacillus arenae</name>
    <dbReference type="NCBI Taxonomy" id="2771434"/>
    <lineage>
        <taxon>Bacteria</taxon>
        <taxon>Bacillati</taxon>
        <taxon>Bacillota</taxon>
        <taxon>Bacilli</taxon>
        <taxon>Bacillales</taxon>
        <taxon>Bacillaceae</taxon>
        <taxon>Metabacillus</taxon>
    </lineage>
</organism>
<evidence type="ECO:0000256" key="8">
    <source>
        <dbReference type="ARBA" id="ARBA00023163"/>
    </source>
</evidence>
<evidence type="ECO:0000256" key="7">
    <source>
        <dbReference type="ARBA" id="ARBA00023125"/>
    </source>
</evidence>
<dbReference type="GO" id="GO:0016779">
    <property type="term" value="F:nucleotidyltransferase activity"/>
    <property type="evidence" value="ECO:0007669"/>
    <property type="project" value="UniProtKB-KW"/>
</dbReference>
<dbReference type="PROSITE" id="PS00717">
    <property type="entry name" value="SIGMA54_1"/>
    <property type="match status" value="1"/>
</dbReference>
<evidence type="ECO:0000256" key="1">
    <source>
        <dbReference type="ARBA" id="ARBA00008798"/>
    </source>
</evidence>
<comment type="caution">
    <text evidence="11">The sequence shown here is derived from an EMBL/GenBank/DDBJ whole genome shotgun (WGS) entry which is preliminary data.</text>
</comment>
<protein>
    <submittedName>
        <fullName evidence="11">RNA polymerase factor sigma-54</fullName>
    </submittedName>
</protein>
<dbReference type="GO" id="GO:0001216">
    <property type="term" value="F:DNA-binding transcription activator activity"/>
    <property type="evidence" value="ECO:0007669"/>
    <property type="project" value="InterPro"/>
</dbReference>
<dbReference type="AlphaFoldDB" id="A0A926NT93"/>
<feature type="domain" description="RNA polymerase sigma factor 54 core-binding" evidence="10">
    <location>
        <begin position="77"/>
        <end position="261"/>
    </location>
</feature>
<dbReference type="Pfam" id="PF04552">
    <property type="entry name" value="Sigma54_DBD"/>
    <property type="match status" value="1"/>
</dbReference>
<keyword evidence="8" id="KW-0804">Transcription</keyword>
<accession>A0A926NT93</accession>
<evidence type="ECO:0000259" key="10">
    <source>
        <dbReference type="Pfam" id="PF04963"/>
    </source>
</evidence>
<keyword evidence="2" id="KW-0240">DNA-directed RNA polymerase</keyword>
<dbReference type="PIRSF" id="PIRSF000774">
    <property type="entry name" value="RpoN"/>
    <property type="match status" value="1"/>
</dbReference>
<dbReference type="PROSITE" id="PS00718">
    <property type="entry name" value="SIGMA54_2"/>
    <property type="match status" value="1"/>
</dbReference>
<reference evidence="11" key="1">
    <citation type="submission" date="2020-09" db="EMBL/GenBank/DDBJ databases">
        <title>A novel bacterium of genus Bacillus, isolated from South China Sea.</title>
        <authorList>
            <person name="Huang H."/>
            <person name="Mo K."/>
            <person name="Hu Y."/>
        </authorList>
    </citation>
    <scope>NUCLEOTIDE SEQUENCE</scope>
    <source>
        <strain evidence="11">IB182487</strain>
    </source>
</reference>
<dbReference type="PANTHER" id="PTHR32248">
    <property type="entry name" value="RNA POLYMERASE SIGMA-54 FACTOR"/>
    <property type="match status" value="1"/>
</dbReference>
<evidence type="ECO:0000256" key="5">
    <source>
        <dbReference type="ARBA" id="ARBA00023015"/>
    </source>
</evidence>
<proteinExistence type="inferred from homology"/>
<keyword evidence="6" id="KW-0731">Sigma factor</keyword>
<keyword evidence="12" id="KW-1185">Reference proteome</keyword>
<evidence type="ECO:0000313" key="12">
    <source>
        <dbReference type="Proteomes" id="UP000626844"/>
    </source>
</evidence>
<dbReference type="GO" id="GO:0006352">
    <property type="term" value="P:DNA-templated transcription initiation"/>
    <property type="evidence" value="ECO:0007669"/>
    <property type="project" value="InterPro"/>
</dbReference>
<sequence length="436" mass="50720">MNYKVGLFQEQTLKLNMTQELKQAITLLQYSAIELSEYVQNLALENPLIEMKERDDTSVFYHKSTGTRTSNQENSVIENVSSKQIGLRDHIKMQLIDLEKTPKALMLLIEDLDQNGYLKDDLSVLACRFNLEEDEMVRQLEFLQSLDPAGIGARNLQECLCLQLKRRSNRNELAEYIIANHFELFAKKSWRELARKTKISVEEIQKIHDLVKTLDPRPGILYDATPPAYIEPDLYVRIIDGKLNVLYNDRMLPELKINSQYESFLKPSSDTELKSYLSSKWQQCNWLFKSIEQRKATMVNVMNVMIAHQREFFYQGSSNIKPLTLKMIAEQLGIHESTVSRAVKDKFVQTPQGLFEMRYFFSAKIEQAQAEDLSSNAVKQLIQKYTKEENKQKPLSDQAITKLLKKEHNMSVSRRTIAKYRDQLNIPSSTLRKRFS</sequence>
<dbReference type="PRINTS" id="PR00045">
    <property type="entry name" value="SIGMA54FCT"/>
</dbReference>
<dbReference type="NCBIfam" id="TIGR02395">
    <property type="entry name" value="rpoN_sigma"/>
    <property type="match status" value="1"/>
</dbReference>
<dbReference type="InterPro" id="IPR007046">
    <property type="entry name" value="RNA_pol_sigma_54_core-bd"/>
</dbReference>
<keyword evidence="3" id="KW-0808">Transferase</keyword>
<dbReference type="InterPro" id="IPR000394">
    <property type="entry name" value="RNA_pol_sigma_54"/>
</dbReference>
<name>A0A926NT93_9BACI</name>
<dbReference type="Proteomes" id="UP000626844">
    <property type="component" value="Unassembled WGS sequence"/>
</dbReference>
<evidence type="ECO:0000256" key="3">
    <source>
        <dbReference type="ARBA" id="ARBA00022679"/>
    </source>
</evidence>
<dbReference type="GO" id="GO:0016987">
    <property type="term" value="F:sigma factor activity"/>
    <property type="evidence" value="ECO:0007669"/>
    <property type="project" value="UniProtKB-KW"/>
</dbReference>
<dbReference type="Gene3D" id="1.10.10.1330">
    <property type="entry name" value="RNA polymerase sigma-54 factor, core-binding domain"/>
    <property type="match status" value="1"/>
</dbReference>
<evidence type="ECO:0000313" key="11">
    <source>
        <dbReference type="EMBL" id="MBD1383526.1"/>
    </source>
</evidence>
<dbReference type="InterPro" id="IPR038709">
    <property type="entry name" value="RpoN_core-bd_sf"/>
</dbReference>
<keyword evidence="5" id="KW-0805">Transcription regulation</keyword>
<evidence type="ECO:0000256" key="4">
    <source>
        <dbReference type="ARBA" id="ARBA00022695"/>
    </source>
</evidence>
<dbReference type="Pfam" id="PF04963">
    <property type="entry name" value="Sigma54_CBD"/>
    <property type="match status" value="1"/>
</dbReference>
<dbReference type="GO" id="GO:0003677">
    <property type="term" value="F:DNA binding"/>
    <property type="evidence" value="ECO:0007669"/>
    <property type="project" value="UniProtKB-KW"/>
</dbReference>